<dbReference type="NCBIfam" id="TIGR00350">
    <property type="entry name" value="lytR_cpsA_psr"/>
    <property type="match status" value="1"/>
</dbReference>
<protein>
    <submittedName>
        <fullName evidence="4">LytR family transcriptional regulator</fullName>
    </submittedName>
</protein>
<keyword evidence="2" id="KW-0812">Transmembrane</keyword>
<dbReference type="AlphaFoldDB" id="A0A424YBG8"/>
<dbReference type="Pfam" id="PF03816">
    <property type="entry name" value="LytR_cpsA_psr"/>
    <property type="match status" value="1"/>
</dbReference>
<organism evidence="4 5">
    <name type="scientific">Candidatus Syntrophonatronum acetioxidans</name>
    <dbReference type="NCBI Taxonomy" id="1795816"/>
    <lineage>
        <taxon>Bacteria</taxon>
        <taxon>Bacillati</taxon>
        <taxon>Bacillota</taxon>
        <taxon>Clostridia</taxon>
        <taxon>Eubacteriales</taxon>
        <taxon>Syntrophomonadaceae</taxon>
        <taxon>Candidatus Syntrophonatronum</taxon>
    </lineage>
</organism>
<comment type="similarity">
    <text evidence="1">Belongs to the LytR/CpsA/Psr (LCP) family.</text>
</comment>
<feature type="transmembrane region" description="Helical" evidence="2">
    <location>
        <begin position="12"/>
        <end position="35"/>
    </location>
</feature>
<dbReference type="Gene3D" id="3.40.630.190">
    <property type="entry name" value="LCP protein"/>
    <property type="match status" value="1"/>
</dbReference>
<evidence type="ECO:0000256" key="2">
    <source>
        <dbReference type="SAM" id="Phobius"/>
    </source>
</evidence>
<sequence length="316" mass="36652">MGKRGKRKFKKALTVVLTGLLVFLFITLGTGYFWWQQIYSADNRDYNLPEVNHGHKEGEEEKRELDKDRPTIIMVLGLDQRRNEPARADTIMLFSMHWETQQLSVISIPRDTRVHIPGRGTEKINHAYAYGEVSLTQKALEDFLDIEVDRYIVTNLAGFENLVDILGGVEMEVEKRMQYYASDVTIDLYPGVQRLDGDKALQYVRFRADAAGDLGRMERQQKFVKAFIDEAYQMKTIWKLPQLLGELTNHLRTNMDLGEMREFTKRIQNSEVEEIKTATLPGTTDTIGGVSYFIADEWEKDRLVREYILWENNGNN</sequence>
<dbReference type="PANTHER" id="PTHR33392:SF6">
    <property type="entry name" value="POLYISOPRENYL-TEICHOIC ACID--PEPTIDOGLYCAN TEICHOIC ACID TRANSFERASE TAGU"/>
    <property type="match status" value="1"/>
</dbReference>
<proteinExistence type="inferred from homology"/>
<dbReference type="Proteomes" id="UP000285138">
    <property type="component" value="Unassembled WGS sequence"/>
</dbReference>
<dbReference type="PANTHER" id="PTHR33392">
    <property type="entry name" value="POLYISOPRENYL-TEICHOIC ACID--PEPTIDOGLYCAN TEICHOIC ACID TRANSFERASE TAGU"/>
    <property type="match status" value="1"/>
</dbReference>
<dbReference type="EMBL" id="QZAA01000210">
    <property type="protein sequence ID" value="RQD74338.1"/>
    <property type="molecule type" value="Genomic_DNA"/>
</dbReference>
<feature type="domain" description="Cell envelope-related transcriptional attenuator" evidence="3">
    <location>
        <begin position="87"/>
        <end position="231"/>
    </location>
</feature>
<gene>
    <name evidence="4" type="ORF">D5R97_08035</name>
</gene>
<evidence type="ECO:0000256" key="1">
    <source>
        <dbReference type="ARBA" id="ARBA00006068"/>
    </source>
</evidence>
<keyword evidence="2" id="KW-0472">Membrane</keyword>
<dbReference type="InterPro" id="IPR004474">
    <property type="entry name" value="LytR_CpsA_psr"/>
</dbReference>
<accession>A0A424YBG8</accession>
<keyword evidence="2" id="KW-1133">Transmembrane helix</keyword>
<reference evidence="4 5" key="1">
    <citation type="submission" date="2018-08" db="EMBL/GenBank/DDBJ databases">
        <title>The metabolism and importance of syntrophic acetate oxidation coupled to methane or sulfide production in haloalkaline environments.</title>
        <authorList>
            <person name="Timmers P.H.A."/>
            <person name="Vavourakis C.D."/>
            <person name="Sorokin D.Y."/>
            <person name="Sinninghe Damste J.S."/>
            <person name="Muyzer G."/>
            <person name="Stams A.J.M."/>
            <person name="Plugge C.M."/>
        </authorList>
    </citation>
    <scope>NUCLEOTIDE SEQUENCE [LARGE SCALE GENOMIC DNA]</scope>
    <source>
        <strain evidence="4">MSAO_Bac1</strain>
    </source>
</reference>
<name>A0A424YBG8_9FIRM</name>
<evidence type="ECO:0000313" key="5">
    <source>
        <dbReference type="Proteomes" id="UP000285138"/>
    </source>
</evidence>
<evidence type="ECO:0000313" key="4">
    <source>
        <dbReference type="EMBL" id="RQD74338.1"/>
    </source>
</evidence>
<comment type="caution">
    <text evidence="4">The sequence shown here is derived from an EMBL/GenBank/DDBJ whole genome shotgun (WGS) entry which is preliminary data.</text>
</comment>
<dbReference type="InterPro" id="IPR050922">
    <property type="entry name" value="LytR/CpsA/Psr_CW_biosynth"/>
</dbReference>
<evidence type="ECO:0000259" key="3">
    <source>
        <dbReference type="Pfam" id="PF03816"/>
    </source>
</evidence>